<sequence length="403" mass="45466">MDLFRALLQTFQLHIMMTTESSVPISELRARLRTQQQRSLRCRLCRIYGRDASTCNVRSTVRGNCSQRRWPSKTAEGLPAAYGSGRRQPHPFHYLPPILTGSAPRRRRTIRYFKLPDPIVEKGNGAYPPTTLDCGTTEHRHPRFEPATQGGRTMWLENVGAVNVEAENAPSGQFSTLFFCRRHEQPMNKESCAALLMGILDVAPSTRPRHTRMLRFMLEMNRTPLEMVILGLQKIAARSETKQARPLTKEGMGQFIHSRTDWKERVVFRLAWITASCLFEIAALTPNSFTLERDGTIILYWPVAPKTARADPHCASRFVGMRGQGALDTIKLCRTLQENEKLTNITAAHVGRALAPWGATAHSIKQGLLRHASPIVDTYNLDPHVISQLARHGDPFDLPQDTV</sequence>
<proteinExistence type="predicted"/>
<gene>
    <name evidence="1" type="ORF">ECC02_008925</name>
</gene>
<dbReference type="AlphaFoldDB" id="A0A7J6XUF8"/>
<organism evidence="1 2">
    <name type="scientific">Trypanosoma cruzi</name>
    <dbReference type="NCBI Taxonomy" id="5693"/>
    <lineage>
        <taxon>Eukaryota</taxon>
        <taxon>Discoba</taxon>
        <taxon>Euglenozoa</taxon>
        <taxon>Kinetoplastea</taxon>
        <taxon>Metakinetoplastina</taxon>
        <taxon>Trypanosomatida</taxon>
        <taxon>Trypanosomatidae</taxon>
        <taxon>Trypanosoma</taxon>
        <taxon>Schizotrypanum</taxon>
    </lineage>
</organism>
<dbReference type="VEuPathDB" id="TriTrypDB:ECC02_008925"/>
<protein>
    <recommendedName>
        <fullName evidence="3">Trans-sialidase</fullName>
    </recommendedName>
</protein>
<dbReference type="Proteomes" id="UP000583944">
    <property type="component" value="Unassembled WGS sequence"/>
</dbReference>
<evidence type="ECO:0000313" key="1">
    <source>
        <dbReference type="EMBL" id="KAF5218164.1"/>
    </source>
</evidence>
<evidence type="ECO:0008006" key="3">
    <source>
        <dbReference type="Google" id="ProtNLM"/>
    </source>
</evidence>
<comment type="caution">
    <text evidence="1">The sequence shown here is derived from an EMBL/GenBank/DDBJ whole genome shotgun (WGS) entry which is preliminary data.</text>
</comment>
<name>A0A7J6XUF8_TRYCR</name>
<reference evidence="1 2" key="1">
    <citation type="journal article" date="2019" name="Genome Biol. Evol.">
        <title>Nanopore Sequencing Significantly Improves Genome Assembly of the Protozoan Parasite Trypanosoma cruzi.</title>
        <authorList>
            <person name="Diaz-Viraque F."/>
            <person name="Pita S."/>
            <person name="Greif G."/>
            <person name="de Souza R.C.M."/>
            <person name="Iraola G."/>
            <person name="Robello C."/>
        </authorList>
    </citation>
    <scope>NUCLEOTIDE SEQUENCE [LARGE SCALE GENOMIC DNA]</scope>
    <source>
        <strain evidence="1 2">Berenice</strain>
    </source>
</reference>
<evidence type="ECO:0000313" key="2">
    <source>
        <dbReference type="Proteomes" id="UP000583944"/>
    </source>
</evidence>
<dbReference type="EMBL" id="JABDHM010000105">
    <property type="protein sequence ID" value="KAF5218164.1"/>
    <property type="molecule type" value="Genomic_DNA"/>
</dbReference>
<accession>A0A7J6XUF8</accession>